<dbReference type="Pfam" id="PF02362">
    <property type="entry name" value="B3"/>
    <property type="match status" value="3"/>
</dbReference>
<feature type="region of interest" description="Disordered" evidence="6">
    <location>
        <begin position="456"/>
        <end position="479"/>
    </location>
</feature>
<proteinExistence type="predicted"/>
<feature type="domain" description="TF-B3" evidence="7">
    <location>
        <begin position="601"/>
        <end position="692"/>
    </location>
</feature>
<evidence type="ECO:0000256" key="6">
    <source>
        <dbReference type="SAM" id="MobiDB-lite"/>
    </source>
</evidence>
<keyword evidence="2" id="KW-0805">Transcription regulation</keyword>
<evidence type="ECO:0000256" key="4">
    <source>
        <dbReference type="ARBA" id="ARBA00023163"/>
    </source>
</evidence>
<dbReference type="SUPFAM" id="SSF101936">
    <property type="entry name" value="DNA-binding pseudobarrel domain"/>
    <property type="match status" value="4"/>
</dbReference>
<feature type="domain" description="TF-B3" evidence="7">
    <location>
        <begin position="21"/>
        <end position="114"/>
    </location>
</feature>
<protein>
    <recommendedName>
        <fullName evidence="7">TF-B3 domain-containing protein</fullName>
    </recommendedName>
</protein>
<dbReference type="CDD" id="cd10017">
    <property type="entry name" value="B3_DNA"/>
    <property type="match status" value="3"/>
</dbReference>
<keyword evidence="4" id="KW-0804">Transcription</keyword>
<keyword evidence="9" id="KW-1185">Reference proteome</keyword>
<accession>A0A2H5PID1</accession>
<dbReference type="InterPro" id="IPR015300">
    <property type="entry name" value="DNA-bd_pseudobarrel_sf"/>
</dbReference>
<dbReference type="Gene3D" id="2.40.330.10">
    <property type="entry name" value="DNA-binding pseudobarrel domain"/>
    <property type="match status" value="4"/>
</dbReference>
<name>A0A2H5PID1_CITUN</name>
<dbReference type="GO" id="GO:0003677">
    <property type="term" value="F:DNA binding"/>
    <property type="evidence" value="ECO:0007669"/>
    <property type="project" value="UniProtKB-KW"/>
</dbReference>
<dbReference type="GO" id="GO:0005634">
    <property type="term" value="C:nucleus"/>
    <property type="evidence" value="ECO:0007669"/>
    <property type="project" value="UniProtKB-SubCell"/>
</dbReference>
<dbReference type="InterPro" id="IPR003340">
    <property type="entry name" value="B3_DNA-bd"/>
</dbReference>
<comment type="caution">
    <text evidence="8">The sequence shown here is derived from an EMBL/GenBank/DDBJ whole genome shotgun (WGS) entry which is preliminary data.</text>
</comment>
<dbReference type="Proteomes" id="UP000236630">
    <property type="component" value="Unassembled WGS sequence"/>
</dbReference>
<reference evidence="8 9" key="1">
    <citation type="journal article" date="2017" name="Front. Genet.">
        <title>Draft sequencing of the heterozygous diploid genome of Satsuma (Citrus unshiu Marc.) using a hybrid assembly approach.</title>
        <authorList>
            <person name="Shimizu T."/>
            <person name="Tanizawa Y."/>
            <person name="Mochizuki T."/>
            <person name="Nagasaki H."/>
            <person name="Yoshioka T."/>
            <person name="Toyoda A."/>
            <person name="Fujiyama A."/>
            <person name="Kaminuma E."/>
            <person name="Nakamura Y."/>
        </authorList>
    </citation>
    <scope>NUCLEOTIDE SEQUENCE [LARGE SCALE GENOMIC DNA]</scope>
    <source>
        <strain evidence="9">cv. Miyagawa wase</strain>
    </source>
</reference>
<evidence type="ECO:0000256" key="5">
    <source>
        <dbReference type="ARBA" id="ARBA00023242"/>
    </source>
</evidence>
<dbReference type="EMBL" id="BDQV01000075">
    <property type="protein sequence ID" value="GAY51865.1"/>
    <property type="molecule type" value="Genomic_DNA"/>
</dbReference>
<dbReference type="AlphaFoldDB" id="A0A2H5PID1"/>
<keyword evidence="3" id="KW-0238">DNA-binding</keyword>
<evidence type="ECO:0000256" key="3">
    <source>
        <dbReference type="ARBA" id="ARBA00023125"/>
    </source>
</evidence>
<feature type="domain" description="TF-B3" evidence="7">
    <location>
        <begin position="355"/>
        <end position="448"/>
    </location>
</feature>
<organism evidence="8 9">
    <name type="scientific">Citrus unshiu</name>
    <name type="common">Satsuma mandarin</name>
    <name type="synonym">Citrus nobilis var. unshiu</name>
    <dbReference type="NCBI Taxonomy" id="55188"/>
    <lineage>
        <taxon>Eukaryota</taxon>
        <taxon>Viridiplantae</taxon>
        <taxon>Streptophyta</taxon>
        <taxon>Embryophyta</taxon>
        <taxon>Tracheophyta</taxon>
        <taxon>Spermatophyta</taxon>
        <taxon>Magnoliopsida</taxon>
        <taxon>eudicotyledons</taxon>
        <taxon>Gunneridae</taxon>
        <taxon>Pentapetalae</taxon>
        <taxon>rosids</taxon>
        <taxon>malvids</taxon>
        <taxon>Sapindales</taxon>
        <taxon>Rutaceae</taxon>
        <taxon>Aurantioideae</taxon>
        <taxon>Citrus</taxon>
    </lineage>
</organism>
<feature type="compositionally biased region" description="Polar residues" evidence="6">
    <location>
        <begin position="456"/>
        <end position="472"/>
    </location>
</feature>
<dbReference type="PROSITE" id="PS50863">
    <property type="entry name" value="B3"/>
    <property type="match status" value="3"/>
</dbReference>
<evidence type="ECO:0000313" key="9">
    <source>
        <dbReference type="Proteomes" id="UP000236630"/>
    </source>
</evidence>
<evidence type="ECO:0000259" key="7">
    <source>
        <dbReference type="PROSITE" id="PS50863"/>
    </source>
</evidence>
<sequence>MASSKIVKPKVSSSMLESPFHFFKVILPSPPGDKKLMIPPLFAIKFGHELTNAATLTLPNGRQSQVSLKKDGRNVWFRDGWHEFVEIHSITPGYFLVFKYEKNSRFRVHIFDTTACEIKYPCMSEESENVKDEMVDSEDCVEISKRLFAQKSSKWNCKFGASLENSKVKYKCDPGSKKRKKEELAEKNESDELDLCDSLGEMGIYVSKRRRISAEGRKRAIRIATLLKLKNPTFMVILLPRDKHCARIPKNFVKRFGHELYNAANGTSNIWFHHGWYDFIKSYSISAGYFGVFNYVKSTTFHALILDVTACEINYPYESDESKNEERRAEHKMPSSMKKTYPHFIDVILDSTIEDKKMIHSHLTLFAKMQKIPQNFVGRFGDELSNVATLTNPEGYVMRVGITRKDGKIWFDDGWNDFVEDHSIDVGYFVLFQYRKNSKFRVFIYNTTTCEIQYPSRNTFPPPRQNQATFDSSKSKNGCEMRGKTYRMEEVKVKEESDNVNDSMQDVIGTCNSEGSVHAKIHLSETQCSSVQETDLKIDSTKFKKAKHNLKDELRADSVDQVKLFALLEDMDIHICESRMTLEERQEAINVARLLKPEKPSFLVFLRASNMQLNYVYVPTSFARKYLNGEECVTVQDSDGRKLAVKVKQSRRKYLLTGWGKFFKKANVKEGDILFFEMIQMKKILLKVSRFSKIKRESYEPT</sequence>
<evidence type="ECO:0000256" key="1">
    <source>
        <dbReference type="ARBA" id="ARBA00004123"/>
    </source>
</evidence>
<keyword evidence="5" id="KW-0539">Nucleus</keyword>
<dbReference type="PANTHER" id="PTHR31920">
    <property type="entry name" value="B3 DOMAIN-CONTAINING"/>
    <property type="match status" value="1"/>
</dbReference>
<evidence type="ECO:0000256" key="2">
    <source>
        <dbReference type="ARBA" id="ARBA00023015"/>
    </source>
</evidence>
<dbReference type="InterPro" id="IPR050655">
    <property type="entry name" value="Plant_B3_domain"/>
</dbReference>
<comment type="subcellular location">
    <subcellularLocation>
        <location evidence="1">Nucleus</location>
    </subcellularLocation>
</comment>
<gene>
    <name evidence="8" type="ORF">CUMW_137570</name>
</gene>
<dbReference type="SMART" id="SM01019">
    <property type="entry name" value="B3"/>
    <property type="match status" value="4"/>
</dbReference>
<dbReference type="PANTHER" id="PTHR31920:SF51">
    <property type="entry name" value="BINDING PROTEIN, PUTATIVE-RELATED"/>
    <property type="match status" value="1"/>
</dbReference>
<evidence type="ECO:0000313" key="8">
    <source>
        <dbReference type="EMBL" id="GAY51865.1"/>
    </source>
</evidence>